<protein>
    <submittedName>
        <fullName evidence="1">Uncharacterized protein</fullName>
    </submittedName>
</protein>
<sequence>MAIWYGNKGSRPVTGSPEAMKLMESYFVEVVAAKQVTKAEIKLMGYLVRKYLRLGEVGDTPSLRIGTKDWVREAGLAAHEVDKTLTKCQERGWISIDPHSKPVALRLRLPHTAK</sequence>
<proteinExistence type="predicted"/>
<dbReference type="EMBL" id="FTOD01000010">
    <property type="protein sequence ID" value="SIT02824.1"/>
    <property type="molecule type" value="Genomic_DNA"/>
</dbReference>
<reference evidence="2" key="1">
    <citation type="submission" date="2017-01" db="EMBL/GenBank/DDBJ databases">
        <authorList>
            <person name="Varghese N."/>
            <person name="Submissions S."/>
        </authorList>
    </citation>
    <scope>NUCLEOTIDE SEQUENCE [LARGE SCALE GENOMIC DNA]</scope>
    <source>
        <strain evidence="2">DSM 45196</strain>
    </source>
</reference>
<dbReference type="OrthoDB" id="2989456at2"/>
<organism evidence="1 2">
    <name type="scientific">Kroppenstedtia eburnea</name>
    <dbReference type="NCBI Taxonomy" id="714067"/>
    <lineage>
        <taxon>Bacteria</taxon>
        <taxon>Bacillati</taxon>
        <taxon>Bacillota</taxon>
        <taxon>Bacilli</taxon>
        <taxon>Bacillales</taxon>
        <taxon>Thermoactinomycetaceae</taxon>
        <taxon>Kroppenstedtia</taxon>
    </lineage>
</organism>
<evidence type="ECO:0000313" key="2">
    <source>
        <dbReference type="Proteomes" id="UP000186795"/>
    </source>
</evidence>
<keyword evidence="2" id="KW-1185">Reference proteome</keyword>
<dbReference type="AlphaFoldDB" id="A0A1N7NWW9"/>
<dbReference type="RefSeq" id="WP_143457153.1">
    <property type="nucleotide sequence ID" value="NZ_CP048103.1"/>
</dbReference>
<accession>A0A1N7NWW9</accession>
<evidence type="ECO:0000313" key="1">
    <source>
        <dbReference type="EMBL" id="SIT02824.1"/>
    </source>
</evidence>
<gene>
    <name evidence="1" type="ORF">SAMN05421790_11098</name>
</gene>
<dbReference type="Proteomes" id="UP000186795">
    <property type="component" value="Unassembled WGS sequence"/>
</dbReference>
<name>A0A1N7NWW9_9BACL</name>